<dbReference type="PANTHER" id="PTHR43829:SF9">
    <property type="entry name" value="AQUAPORIN-9"/>
    <property type="match status" value="1"/>
</dbReference>
<protein>
    <submittedName>
        <fullName evidence="9">Glycerol channel</fullName>
    </submittedName>
</protein>
<feature type="compositionally biased region" description="Polar residues" evidence="8">
    <location>
        <begin position="13"/>
        <end position="27"/>
    </location>
</feature>
<accession>A0ABR1PHQ6</accession>
<gene>
    <name evidence="9" type="primary">FPS1</name>
    <name evidence="9" type="ORF">SLS63_002888</name>
</gene>
<dbReference type="SUPFAM" id="SSF81338">
    <property type="entry name" value="Aquaporin-like"/>
    <property type="match status" value="1"/>
</dbReference>
<comment type="subcellular location">
    <subcellularLocation>
        <location evidence="1">Membrane</location>
        <topology evidence="1">Multi-pass membrane protein</topology>
    </subcellularLocation>
</comment>
<reference evidence="9 10" key="1">
    <citation type="submission" date="2024-02" db="EMBL/GenBank/DDBJ databases">
        <title>De novo assembly and annotation of 12 fungi associated with fruit tree decline syndrome in Ontario, Canada.</title>
        <authorList>
            <person name="Sulman M."/>
            <person name="Ellouze W."/>
            <person name="Ilyukhin E."/>
        </authorList>
    </citation>
    <scope>NUCLEOTIDE SEQUENCE [LARGE SCALE GENOMIC DNA]</scope>
    <source>
        <strain evidence="9 10">M169</strain>
    </source>
</reference>
<keyword evidence="4 7" id="KW-0812">Transmembrane</keyword>
<evidence type="ECO:0000256" key="5">
    <source>
        <dbReference type="ARBA" id="ARBA00022989"/>
    </source>
</evidence>
<evidence type="ECO:0000256" key="4">
    <source>
        <dbReference type="ARBA" id="ARBA00022692"/>
    </source>
</evidence>
<sequence>MARNRLKNRLAKTGSSSGLTKQPSTASARKRKTYDALEYTRNRMGLKPVIETRPGTHCDPELSWWPRMRLIFREPLLEFWGVLLTANIWDFRWSAAMIFGIYVAGDSGAYLNPAITLTNCLFRGLPLRRWPVYASAQLLGAFCGHGLVYANYISAIDQYEGRAIRTIPPSPTTSAKIFCQFPQPFVPIGSQIFAEFIANFFTIFLILAVRDENGADLVSDPL</sequence>
<organism evidence="9 10">
    <name type="scientific">Diaporthe eres</name>
    <name type="common">Phomopsis oblonga</name>
    <dbReference type="NCBI Taxonomy" id="83184"/>
    <lineage>
        <taxon>Eukaryota</taxon>
        <taxon>Fungi</taxon>
        <taxon>Dikarya</taxon>
        <taxon>Ascomycota</taxon>
        <taxon>Pezizomycotina</taxon>
        <taxon>Sordariomycetes</taxon>
        <taxon>Sordariomycetidae</taxon>
        <taxon>Diaporthales</taxon>
        <taxon>Diaporthaceae</taxon>
        <taxon>Diaporthe</taxon>
        <taxon>Diaporthe eres species complex</taxon>
    </lineage>
</organism>
<name>A0ABR1PHQ6_DIAER</name>
<evidence type="ECO:0000313" key="9">
    <source>
        <dbReference type="EMBL" id="KAK7737097.1"/>
    </source>
</evidence>
<evidence type="ECO:0000256" key="1">
    <source>
        <dbReference type="ARBA" id="ARBA00004141"/>
    </source>
</evidence>
<dbReference type="Pfam" id="PF00230">
    <property type="entry name" value="MIP"/>
    <property type="match status" value="1"/>
</dbReference>
<keyword evidence="6" id="KW-0472">Membrane</keyword>
<dbReference type="InterPro" id="IPR023271">
    <property type="entry name" value="Aquaporin-like"/>
</dbReference>
<dbReference type="Proteomes" id="UP001430848">
    <property type="component" value="Unassembled WGS sequence"/>
</dbReference>
<keyword evidence="10" id="KW-1185">Reference proteome</keyword>
<keyword evidence="3 7" id="KW-0813">Transport</keyword>
<dbReference type="PANTHER" id="PTHR43829">
    <property type="entry name" value="AQUAPORIN OR AQUAGLYCEROPORIN RELATED"/>
    <property type="match status" value="1"/>
</dbReference>
<feature type="compositionally biased region" description="Basic residues" evidence="8">
    <location>
        <begin position="1"/>
        <end position="10"/>
    </location>
</feature>
<evidence type="ECO:0000256" key="8">
    <source>
        <dbReference type="SAM" id="MobiDB-lite"/>
    </source>
</evidence>
<feature type="region of interest" description="Disordered" evidence="8">
    <location>
        <begin position="1"/>
        <end position="31"/>
    </location>
</feature>
<dbReference type="PRINTS" id="PR00783">
    <property type="entry name" value="MINTRINSICP"/>
</dbReference>
<dbReference type="Gene3D" id="1.20.1080.10">
    <property type="entry name" value="Glycerol uptake facilitator protein"/>
    <property type="match status" value="1"/>
</dbReference>
<evidence type="ECO:0000256" key="2">
    <source>
        <dbReference type="ARBA" id="ARBA00006175"/>
    </source>
</evidence>
<dbReference type="InterPro" id="IPR050363">
    <property type="entry name" value="MIP/Aquaporin"/>
</dbReference>
<proteinExistence type="inferred from homology"/>
<evidence type="ECO:0000256" key="6">
    <source>
        <dbReference type="ARBA" id="ARBA00023136"/>
    </source>
</evidence>
<comment type="similarity">
    <text evidence="2 7">Belongs to the MIP/aquaporin (TC 1.A.8) family.</text>
</comment>
<keyword evidence="5" id="KW-1133">Transmembrane helix</keyword>
<evidence type="ECO:0000256" key="3">
    <source>
        <dbReference type="ARBA" id="ARBA00022448"/>
    </source>
</evidence>
<evidence type="ECO:0000256" key="7">
    <source>
        <dbReference type="RuleBase" id="RU000477"/>
    </source>
</evidence>
<evidence type="ECO:0000313" key="10">
    <source>
        <dbReference type="Proteomes" id="UP001430848"/>
    </source>
</evidence>
<comment type="caution">
    <text evidence="9">The sequence shown here is derived from an EMBL/GenBank/DDBJ whole genome shotgun (WGS) entry which is preliminary data.</text>
</comment>
<dbReference type="EMBL" id="JAKNSF020000008">
    <property type="protein sequence ID" value="KAK7737097.1"/>
    <property type="molecule type" value="Genomic_DNA"/>
</dbReference>
<dbReference type="InterPro" id="IPR000425">
    <property type="entry name" value="MIP"/>
</dbReference>